<keyword evidence="5 6" id="KW-0472">Membrane</keyword>
<evidence type="ECO:0000256" key="2">
    <source>
        <dbReference type="ARBA" id="ARBA00022475"/>
    </source>
</evidence>
<evidence type="ECO:0000313" key="8">
    <source>
        <dbReference type="EMBL" id="QCD34891.1"/>
    </source>
</evidence>
<evidence type="ECO:0000256" key="6">
    <source>
        <dbReference type="SAM" id="Phobius"/>
    </source>
</evidence>
<evidence type="ECO:0000259" key="7">
    <source>
        <dbReference type="Pfam" id="PF02687"/>
    </source>
</evidence>
<gene>
    <name evidence="8" type="ORF">E7746_02860</name>
</gene>
<feature type="transmembrane region" description="Helical" evidence="6">
    <location>
        <begin position="644"/>
        <end position="668"/>
    </location>
</feature>
<sequence length="771" mass="85435">MKQIYYTLRSLSQNKAATTIKVLSLTLGLGMSIILFAGIAYTLSYNKCLRDYDSIYQLMMQFETAGKKSDITRQCYGKLAGSLYEELPDVIESAVAMRDLGNCFDMADGRNLPYFTTAADSLFFETMGINVISGNPRLDLQQNDVIYVSTRMVDEVFHGENPVGTQLIRGNDKATIKGVFEALPANCDITCDIVLSLPSLLNRGIGYFGWDGGSGWTEFVRLKDKDIDPERLHALINQVTERHAPPADDNSCETFAISIRDSILKNSDLRRQLMILGALALALFLITALNYALMSISTLSKRAKAIGVHKCCGADSNKIFGMFVLETVTITLIALLLMGIMWWLFNDTISELTGNPLTEMLNADRAWVIVAVALMMVAVGAVIPGRLFARVPVSQVFRRFSERNNGWKRVLLFIELVGVSFVFAWLCATSLQYRHLRTADKGYDSDLLVQVENMTMDISPEAAYNFIRSHQAVEGIASSYSCPAFGYSGEYIRDDNGNIIFSSRTDDCSPNYVEVMGMTLLAGRAPQQEGEAIVNQEFLRKSGLPENTSPTAGEGLFTNAERGRVRITGIVKDFNIGGFYDEQEPIIMHYIGNPASPFTVRLKRPVNESIKLLNESLSDYMGNDGFWILQVSELGANGYSSIKIMIFIFSLAIIIIVIITSMGMIGFINDEIQRKSKEIAIRKINGATAREVVELLCSNMLKTAVPAVAIGTLAAWFFQRAWFSQYSTVVSGIGLWYVAIALLLIIVVIAVVALMTQRIAKENPVTSLRNE</sequence>
<evidence type="ECO:0000256" key="5">
    <source>
        <dbReference type="ARBA" id="ARBA00023136"/>
    </source>
</evidence>
<keyword evidence="4 6" id="KW-1133">Transmembrane helix</keyword>
<dbReference type="PANTHER" id="PTHR30572:SF18">
    <property type="entry name" value="ABC-TYPE MACROLIDE FAMILY EXPORT SYSTEM PERMEASE COMPONENT 2"/>
    <property type="match status" value="1"/>
</dbReference>
<feature type="transmembrane region" description="Helical" evidence="6">
    <location>
        <begin position="704"/>
        <end position="723"/>
    </location>
</feature>
<feature type="transmembrane region" description="Helical" evidence="6">
    <location>
        <begin position="20"/>
        <end position="43"/>
    </location>
</feature>
<proteinExistence type="predicted"/>
<evidence type="ECO:0000313" key="9">
    <source>
        <dbReference type="Proteomes" id="UP000297031"/>
    </source>
</evidence>
<dbReference type="GO" id="GO:0022857">
    <property type="term" value="F:transmembrane transporter activity"/>
    <property type="evidence" value="ECO:0007669"/>
    <property type="project" value="TreeGrafter"/>
</dbReference>
<feature type="domain" description="ABC3 transporter permease C-terminal" evidence="7">
    <location>
        <begin position="279"/>
        <end position="390"/>
    </location>
</feature>
<dbReference type="Pfam" id="PF02687">
    <property type="entry name" value="FtsX"/>
    <property type="match status" value="2"/>
</dbReference>
<name>A0A4P7VM65_9BACT</name>
<keyword evidence="3 6" id="KW-0812">Transmembrane</keyword>
<dbReference type="GO" id="GO:0005886">
    <property type="term" value="C:plasma membrane"/>
    <property type="evidence" value="ECO:0007669"/>
    <property type="project" value="UniProtKB-SubCell"/>
</dbReference>
<feature type="transmembrane region" description="Helical" evidence="6">
    <location>
        <begin position="273"/>
        <end position="294"/>
    </location>
</feature>
<evidence type="ECO:0000256" key="4">
    <source>
        <dbReference type="ARBA" id="ARBA00022989"/>
    </source>
</evidence>
<evidence type="ECO:0000256" key="1">
    <source>
        <dbReference type="ARBA" id="ARBA00004651"/>
    </source>
</evidence>
<keyword evidence="9" id="KW-1185">Reference proteome</keyword>
<protein>
    <submittedName>
        <fullName evidence="8">ABC transporter permease</fullName>
    </submittedName>
</protein>
<feature type="domain" description="ABC3 transporter permease C-terminal" evidence="7">
    <location>
        <begin position="651"/>
        <end position="763"/>
    </location>
</feature>
<feature type="transmembrane region" description="Helical" evidence="6">
    <location>
        <begin position="323"/>
        <end position="345"/>
    </location>
</feature>
<accession>A0A4P7VM65</accession>
<feature type="transmembrane region" description="Helical" evidence="6">
    <location>
        <begin position="735"/>
        <end position="755"/>
    </location>
</feature>
<organism evidence="8 9">
    <name type="scientific">Muribaculum gordoncarteri</name>
    <dbReference type="NCBI Taxonomy" id="2530390"/>
    <lineage>
        <taxon>Bacteria</taxon>
        <taxon>Pseudomonadati</taxon>
        <taxon>Bacteroidota</taxon>
        <taxon>Bacteroidia</taxon>
        <taxon>Bacteroidales</taxon>
        <taxon>Muribaculaceae</taxon>
        <taxon>Muribaculum</taxon>
    </lineage>
</organism>
<feature type="transmembrane region" description="Helical" evidence="6">
    <location>
        <begin position="410"/>
        <end position="431"/>
    </location>
</feature>
<reference evidence="8 9" key="1">
    <citation type="submission" date="2019-02" db="EMBL/GenBank/DDBJ databases">
        <title>Isolation and identification of novel species under the genus Muribaculum.</title>
        <authorList>
            <person name="Miyake S."/>
            <person name="Ding Y."/>
            <person name="Low A."/>
            <person name="Soh M."/>
            <person name="Seedorf H."/>
        </authorList>
    </citation>
    <scope>NUCLEOTIDE SEQUENCE [LARGE SCALE GENOMIC DNA]</scope>
    <source>
        <strain evidence="8 9">TLL-A4</strain>
    </source>
</reference>
<evidence type="ECO:0000256" key="3">
    <source>
        <dbReference type="ARBA" id="ARBA00022692"/>
    </source>
</evidence>
<comment type="subcellular location">
    <subcellularLocation>
        <location evidence="1">Cell membrane</location>
        <topology evidence="1">Multi-pass membrane protein</topology>
    </subcellularLocation>
</comment>
<dbReference type="KEGG" id="mgod:E7746_02860"/>
<dbReference type="AlphaFoldDB" id="A0A4P7VM65"/>
<dbReference type="OrthoDB" id="973461at2"/>
<keyword evidence="2" id="KW-1003">Cell membrane</keyword>
<dbReference type="InterPro" id="IPR050250">
    <property type="entry name" value="Macrolide_Exporter_MacB"/>
</dbReference>
<dbReference type="EMBL" id="CP039393">
    <property type="protein sequence ID" value="QCD34891.1"/>
    <property type="molecule type" value="Genomic_DNA"/>
</dbReference>
<dbReference type="InterPro" id="IPR003838">
    <property type="entry name" value="ABC3_permease_C"/>
</dbReference>
<dbReference type="Proteomes" id="UP000297031">
    <property type="component" value="Chromosome"/>
</dbReference>
<dbReference type="RefSeq" id="WP_136409768.1">
    <property type="nucleotide sequence ID" value="NZ_CP039393.1"/>
</dbReference>
<feature type="transmembrane region" description="Helical" evidence="6">
    <location>
        <begin position="365"/>
        <end position="389"/>
    </location>
</feature>
<dbReference type="PANTHER" id="PTHR30572">
    <property type="entry name" value="MEMBRANE COMPONENT OF TRANSPORTER-RELATED"/>
    <property type="match status" value="1"/>
</dbReference>